<evidence type="ECO:0000313" key="2">
    <source>
        <dbReference type="EMBL" id="GBN41992.1"/>
    </source>
</evidence>
<dbReference type="EMBL" id="BGPR01009742">
    <property type="protein sequence ID" value="GBN41992.1"/>
    <property type="molecule type" value="Genomic_DNA"/>
</dbReference>
<protein>
    <submittedName>
        <fullName evidence="2">Uncharacterized protein</fullName>
    </submittedName>
</protein>
<feature type="transmembrane region" description="Helical" evidence="1">
    <location>
        <begin position="110"/>
        <end position="132"/>
    </location>
</feature>
<organism evidence="2 3">
    <name type="scientific">Araneus ventricosus</name>
    <name type="common">Orbweaver spider</name>
    <name type="synonym">Epeira ventricosa</name>
    <dbReference type="NCBI Taxonomy" id="182803"/>
    <lineage>
        <taxon>Eukaryota</taxon>
        <taxon>Metazoa</taxon>
        <taxon>Ecdysozoa</taxon>
        <taxon>Arthropoda</taxon>
        <taxon>Chelicerata</taxon>
        <taxon>Arachnida</taxon>
        <taxon>Araneae</taxon>
        <taxon>Araneomorphae</taxon>
        <taxon>Entelegynae</taxon>
        <taxon>Araneoidea</taxon>
        <taxon>Araneidae</taxon>
        <taxon>Araneus</taxon>
    </lineage>
</organism>
<keyword evidence="1" id="KW-0472">Membrane</keyword>
<evidence type="ECO:0000313" key="3">
    <source>
        <dbReference type="Proteomes" id="UP000499080"/>
    </source>
</evidence>
<dbReference type="AlphaFoldDB" id="A0A4Y2NTD9"/>
<name>A0A4Y2NTD9_ARAVE</name>
<keyword evidence="3" id="KW-1185">Reference proteome</keyword>
<reference evidence="2 3" key="1">
    <citation type="journal article" date="2019" name="Sci. Rep.">
        <title>Orb-weaving spider Araneus ventricosus genome elucidates the spidroin gene catalogue.</title>
        <authorList>
            <person name="Kono N."/>
            <person name="Nakamura H."/>
            <person name="Ohtoshi R."/>
            <person name="Moran D.A.P."/>
            <person name="Shinohara A."/>
            <person name="Yoshida Y."/>
            <person name="Fujiwara M."/>
            <person name="Mori M."/>
            <person name="Tomita M."/>
            <person name="Arakawa K."/>
        </authorList>
    </citation>
    <scope>NUCLEOTIDE SEQUENCE [LARGE SCALE GENOMIC DNA]</scope>
</reference>
<accession>A0A4Y2NTD9</accession>
<comment type="caution">
    <text evidence="2">The sequence shown here is derived from an EMBL/GenBank/DDBJ whole genome shotgun (WGS) entry which is preliminary data.</text>
</comment>
<dbReference type="Proteomes" id="UP000499080">
    <property type="component" value="Unassembled WGS sequence"/>
</dbReference>
<evidence type="ECO:0000256" key="1">
    <source>
        <dbReference type="SAM" id="Phobius"/>
    </source>
</evidence>
<gene>
    <name evidence="2" type="ORF">AVEN_67865_1</name>
</gene>
<sequence>MYRVIQNQRNKLLGELGYTYTTRNHIAMRGRKCNPKEIGGCKELPQENCRQSLTEVLGWKIIVHSDRKLPFKDHKRKINHEFPDNEVARTFLATCLFLTVYSFARLRAWHYWLIIPASLFILQLIRGSGGVLKDASSRLRRTSDGFRAYFKTSEIPCGAHVTKLRTTSLSGKP</sequence>
<feature type="transmembrane region" description="Helical" evidence="1">
    <location>
        <begin position="87"/>
        <end position="104"/>
    </location>
</feature>
<keyword evidence="1" id="KW-1133">Transmembrane helix</keyword>
<keyword evidence="1" id="KW-0812">Transmembrane</keyword>
<proteinExistence type="predicted"/>